<feature type="domain" description="Bro-N" evidence="1">
    <location>
        <begin position="49"/>
        <end position="162"/>
    </location>
</feature>
<dbReference type="OrthoDB" id="7030at10239"/>
<evidence type="ECO:0000313" key="2">
    <source>
        <dbReference type="EMBL" id="AAZ67499.1"/>
    </source>
</evidence>
<dbReference type="Pfam" id="PF02498">
    <property type="entry name" value="Bro-N"/>
    <property type="match status" value="1"/>
</dbReference>
<evidence type="ECO:0000259" key="1">
    <source>
        <dbReference type="PROSITE" id="PS51750"/>
    </source>
</evidence>
<dbReference type="RefSeq" id="YP_309018.1">
    <property type="nucleotide sequence ID" value="NC_007383.1"/>
</dbReference>
<dbReference type="EMBL" id="DQ017380">
    <property type="protein sequence ID" value="AAZ67499.1"/>
    <property type="molecule type" value="Genomic_DNA"/>
</dbReference>
<dbReference type="GeneID" id="5142033"/>
<dbReference type="Proteomes" id="UP000207582">
    <property type="component" value="Segment"/>
</dbReference>
<organism evidence="2 3">
    <name type="scientific">Trichoplusia ni single nucleopolyhedrovirus</name>
    <dbReference type="NCBI Taxonomy" id="332054"/>
    <lineage>
        <taxon>Viruses</taxon>
        <taxon>Viruses incertae sedis</taxon>
        <taxon>Naldaviricetes</taxon>
        <taxon>Lefavirales</taxon>
        <taxon>Baculoviridae</taxon>
        <taxon>Alphabaculovirus</taxon>
        <taxon>Alphabaculovirus trini</taxon>
    </lineage>
</organism>
<dbReference type="InterPro" id="IPR022549">
    <property type="entry name" value="DUF3627"/>
</dbReference>
<dbReference type="InterPro" id="IPR003497">
    <property type="entry name" value="BRO_N_domain"/>
</dbReference>
<reference evidence="2 3" key="1">
    <citation type="journal article" date="2005" name="Virology">
        <title>Sequence analysis of the complete genome of Trichoplusia ni single nucleopolyhedrovirus and the identification of a baculoviral photolyase gene.</title>
        <authorList>
            <person name="Willis L.G."/>
            <person name="Seipp R."/>
            <person name="Siepp R."/>
            <person name="Stewart T.M."/>
            <person name="Erlandson M.A."/>
            <person name="Theilmann D.A."/>
        </authorList>
    </citation>
    <scope>NUCLEOTIDE SEQUENCE [LARGE SCALE GENOMIC DNA]</scope>
</reference>
<dbReference type="KEGG" id="vg:5142033"/>
<keyword evidence="3" id="KW-1185">Reference proteome</keyword>
<accession>Q461T7</accession>
<sequence>MFNFIKRLLFSDQPVDNRDDINHVDKSDHYRRNRQRDMKSFSYIFNKKRLCFDDQFSFMLRYLFYENEIWILAIDFAEGIGLNDIDTAIQFIENDRYKKTIEELLSFKKNSSDVVDNDDNKTIFIINKHGAMQILDNVNFKNKIEFTTWLIETVFDGMKEEHLTSKKKPLPIVSLPIEEKMTEMLRVFDAFVKNSETFTLDTLTKNYQAIETLKAQMCENFEKIEKKISAQEQYGRLENYRVDRHKIETNGLLDRHHDVEANSDNYVVDHCQFHGDTDDQSDEGGCRQLCRYESVRFPRDSSKHPRLAVFVKPLENNSTQIAFLSGQSRRHKAMKRKYSDMELVYDSIHPNPQLAMLCLNEELDVNNFNYTKKTRRMLQVESSVETVKSFIADNL</sequence>
<name>Q461T7_9ABAC</name>
<protein>
    <submittedName>
        <fullName evidence="2">Orf129</fullName>
    </submittedName>
</protein>
<evidence type="ECO:0000313" key="3">
    <source>
        <dbReference type="Proteomes" id="UP000207582"/>
    </source>
</evidence>
<dbReference type="PROSITE" id="PS51750">
    <property type="entry name" value="BRO_N"/>
    <property type="match status" value="1"/>
</dbReference>
<proteinExistence type="predicted"/>
<dbReference type="Pfam" id="PF12299">
    <property type="entry name" value="DUF3627"/>
    <property type="match status" value="1"/>
</dbReference>